<dbReference type="AlphaFoldDB" id="A0A1G9KTD9"/>
<evidence type="ECO:0000256" key="4">
    <source>
        <dbReference type="ARBA" id="ARBA00011669"/>
    </source>
</evidence>
<dbReference type="FunFam" id="3.20.20.70:FF:000027">
    <property type="entry name" value="Dihydropyrimidine dehydrogenase [NADP(+)]"/>
    <property type="match status" value="1"/>
</dbReference>
<dbReference type="GO" id="GO:0006207">
    <property type="term" value="P:'de novo' pyrimidine nucleobase biosynthetic process"/>
    <property type="evidence" value="ECO:0007669"/>
    <property type="project" value="InterPro"/>
</dbReference>
<protein>
    <recommendedName>
        <fullName evidence="11">Dihydroorotate dehydrogenase</fullName>
        <shortName evidence="11">DHOD</shortName>
        <shortName evidence="11">DHODase</shortName>
        <shortName evidence="11">DHOdehase</shortName>
        <ecNumber evidence="11">1.3.-.-</ecNumber>
    </recommendedName>
</protein>
<feature type="binding site" evidence="11">
    <location>
        <position position="144"/>
    </location>
    <ligand>
        <name>FMN</name>
        <dbReference type="ChEBI" id="CHEBI:58210"/>
    </ligand>
</feature>
<comment type="similarity">
    <text evidence="3 11">Belongs to the dihydroorotate dehydrogenase family. Type 1 subfamily.</text>
</comment>
<evidence type="ECO:0000256" key="8">
    <source>
        <dbReference type="ARBA" id="ARBA00022975"/>
    </source>
</evidence>
<dbReference type="InterPro" id="IPR033888">
    <property type="entry name" value="DHOD_1B"/>
</dbReference>
<comment type="pathway">
    <text evidence="2 11">Pyrimidine metabolism; UMP biosynthesis via de novo pathway.</text>
</comment>
<dbReference type="PANTHER" id="PTHR48109">
    <property type="entry name" value="DIHYDROOROTATE DEHYDROGENASE (QUINONE), MITOCHONDRIAL-RELATED"/>
    <property type="match status" value="1"/>
</dbReference>
<evidence type="ECO:0000256" key="3">
    <source>
        <dbReference type="ARBA" id="ARBA00008008"/>
    </source>
</evidence>
<dbReference type="InterPro" id="IPR049622">
    <property type="entry name" value="Dihydroorotate_DH_I"/>
</dbReference>
<dbReference type="PIRSF" id="PIRSF000164">
    <property type="entry name" value="DHO_oxidase"/>
    <property type="match status" value="1"/>
</dbReference>
<dbReference type="InterPro" id="IPR005720">
    <property type="entry name" value="Dihydroorotate_DH_cat"/>
</dbReference>
<evidence type="ECO:0000256" key="9">
    <source>
        <dbReference type="ARBA" id="ARBA00023002"/>
    </source>
</evidence>
<feature type="binding site" evidence="11">
    <location>
        <position position="144"/>
    </location>
    <ligand>
        <name>substrate</name>
    </ligand>
</feature>
<accession>A0A1G9KTD9</accession>
<name>A0A1G9KTD9_9BACT</name>
<evidence type="ECO:0000256" key="2">
    <source>
        <dbReference type="ARBA" id="ARBA00004725"/>
    </source>
</evidence>
<organism evidence="13 14">
    <name type="scientific">Geoalkalibacter ferrihydriticus</name>
    <dbReference type="NCBI Taxonomy" id="392333"/>
    <lineage>
        <taxon>Bacteria</taxon>
        <taxon>Pseudomonadati</taxon>
        <taxon>Thermodesulfobacteriota</taxon>
        <taxon>Desulfuromonadia</taxon>
        <taxon>Desulfuromonadales</taxon>
        <taxon>Geoalkalibacteraceae</taxon>
        <taxon>Geoalkalibacter</taxon>
    </lineage>
</organism>
<evidence type="ECO:0000313" key="13">
    <source>
        <dbReference type="EMBL" id="SDL52834.1"/>
    </source>
</evidence>
<feature type="binding site" evidence="11">
    <location>
        <position position="208"/>
    </location>
    <ligand>
        <name>FMN</name>
        <dbReference type="ChEBI" id="CHEBI:58210"/>
    </ligand>
</feature>
<dbReference type="InterPro" id="IPR013785">
    <property type="entry name" value="Aldolase_TIM"/>
</dbReference>
<feature type="binding site" evidence="11">
    <location>
        <begin position="282"/>
        <end position="283"/>
    </location>
    <ligand>
        <name>FMN</name>
        <dbReference type="ChEBI" id="CHEBI:58210"/>
    </ligand>
</feature>
<dbReference type="CDD" id="cd04740">
    <property type="entry name" value="DHOD_1B_like"/>
    <property type="match status" value="1"/>
</dbReference>
<evidence type="ECO:0000256" key="1">
    <source>
        <dbReference type="ARBA" id="ARBA00004496"/>
    </source>
</evidence>
<sequence>MRRVQIVTSCKVNGTNNRPNMAVDIGGLTLKNPVMPASGTFGYGEEYAPFLDLNRLGAIVTKGLSLKPKAGNPTPRIAETISGMLNAIGLQNVGVDDFIKFKLPFLRELTAPVIVNFFGNTLDEYGEVAARLCDIPEVAAVELNISCPNVKKGGIVFGTDPKAAFEAVSVVRKNLTKPLMVKLTPNVTDITVIARAVEEAGADSISCINTITGMAVDIKTRRPRLANRTGGLSGPAIRPVALRMVHQVVQAVKIPVIGVGGIVRPMDAIEFLIVGAKAVQVGTANFVDPASMITIIDGIEQFLIEEGLADIHQLIGSLEL</sequence>
<feature type="binding site" evidence="11">
    <location>
        <begin position="260"/>
        <end position="261"/>
    </location>
    <ligand>
        <name>FMN</name>
        <dbReference type="ChEBI" id="CHEBI:58210"/>
    </ligand>
</feature>
<dbReference type="InterPro" id="IPR024920">
    <property type="entry name" value="Dihydroorotate_DH_1"/>
</dbReference>
<dbReference type="HAMAP" id="MF_00224">
    <property type="entry name" value="DHO_dh_type1"/>
    <property type="match status" value="1"/>
</dbReference>
<dbReference type="EC" id="1.3.-.-" evidence="11"/>
<dbReference type="GO" id="GO:0005737">
    <property type="term" value="C:cytoplasm"/>
    <property type="evidence" value="ECO:0007669"/>
    <property type="project" value="UniProtKB-SubCell"/>
</dbReference>
<dbReference type="InterPro" id="IPR001295">
    <property type="entry name" value="Dihydroorotate_DH_CS"/>
</dbReference>
<comment type="subcellular location">
    <subcellularLocation>
        <location evidence="1 11">Cytoplasm</location>
    </subcellularLocation>
</comment>
<proteinExistence type="inferred from homology"/>
<dbReference type="GO" id="GO:0004152">
    <property type="term" value="F:dihydroorotate dehydrogenase activity"/>
    <property type="evidence" value="ECO:0007669"/>
    <property type="project" value="UniProtKB-UniRule"/>
</dbReference>
<dbReference type="UniPathway" id="UPA00070"/>
<dbReference type="Gene3D" id="3.20.20.70">
    <property type="entry name" value="Aldolase class I"/>
    <property type="match status" value="1"/>
</dbReference>
<dbReference type="Pfam" id="PF01180">
    <property type="entry name" value="DHO_dh"/>
    <property type="match status" value="1"/>
</dbReference>
<feature type="binding site" evidence="11">
    <location>
        <position position="234"/>
    </location>
    <ligand>
        <name>FMN</name>
        <dbReference type="ChEBI" id="CHEBI:58210"/>
    </ligand>
</feature>
<dbReference type="InterPro" id="IPR050074">
    <property type="entry name" value="DHO_dehydrogenase"/>
</dbReference>
<feature type="binding site" evidence="11">
    <location>
        <position position="182"/>
    </location>
    <ligand>
        <name>FMN</name>
        <dbReference type="ChEBI" id="CHEBI:58210"/>
    </ligand>
</feature>
<dbReference type="InterPro" id="IPR012135">
    <property type="entry name" value="Dihydroorotate_DH_1_2"/>
</dbReference>
<comment type="function">
    <text evidence="11">Catalyzes the conversion of dihydroorotate to orotate.</text>
</comment>
<dbReference type="PROSITE" id="PS00911">
    <property type="entry name" value="DHODEHASE_1"/>
    <property type="match status" value="1"/>
</dbReference>
<comment type="catalytic activity">
    <reaction evidence="11">
        <text>(S)-dihydroorotate + A = orotate + AH2</text>
        <dbReference type="Rhea" id="RHEA:18073"/>
        <dbReference type="ChEBI" id="CHEBI:13193"/>
        <dbReference type="ChEBI" id="CHEBI:17499"/>
        <dbReference type="ChEBI" id="CHEBI:30839"/>
        <dbReference type="ChEBI" id="CHEBI:30864"/>
    </reaction>
</comment>
<keyword evidence="5 11" id="KW-0963">Cytoplasm</keyword>
<keyword evidence="6 11" id="KW-0285">Flavoprotein</keyword>
<dbReference type="PANTHER" id="PTHR48109:SF1">
    <property type="entry name" value="DIHYDROOROTATE DEHYDROGENASE (FUMARATE)"/>
    <property type="match status" value="1"/>
</dbReference>
<keyword evidence="9 11" id="KW-0560">Oxidoreductase</keyword>
<feature type="binding site" evidence="11">
    <location>
        <begin position="209"/>
        <end position="210"/>
    </location>
    <ligand>
        <name>substrate</name>
    </ligand>
</feature>
<dbReference type="EMBL" id="FNGU01000001">
    <property type="protein sequence ID" value="SDL52834.1"/>
    <property type="molecule type" value="Genomic_DNA"/>
</dbReference>
<dbReference type="NCBIfam" id="TIGR01037">
    <property type="entry name" value="pyrD_sub1_fam"/>
    <property type="match status" value="1"/>
</dbReference>
<dbReference type="Proteomes" id="UP000182146">
    <property type="component" value="Unassembled WGS sequence"/>
</dbReference>
<feature type="binding site" evidence="11">
    <location>
        <begin position="62"/>
        <end position="63"/>
    </location>
    <ligand>
        <name>FMN</name>
        <dbReference type="ChEBI" id="CHEBI:58210"/>
    </ligand>
</feature>
<feature type="active site" description="Nucleophile" evidence="11">
    <location>
        <position position="147"/>
    </location>
</feature>
<feature type="binding site" evidence="11">
    <location>
        <position position="38"/>
    </location>
    <ligand>
        <name>FMN</name>
        <dbReference type="ChEBI" id="CHEBI:58210"/>
    </ligand>
</feature>
<keyword evidence="10" id="KW-0520">NAD</keyword>
<keyword evidence="7 11" id="KW-0288">FMN</keyword>
<dbReference type="SUPFAM" id="SSF51395">
    <property type="entry name" value="FMN-linked oxidoreductases"/>
    <property type="match status" value="1"/>
</dbReference>
<keyword evidence="8 11" id="KW-0665">Pyrimidine biosynthesis</keyword>
<reference evidence="13 14" key="1">
    <citation type="submission" date="2016-10" db="EMBL/GenBank/DDBJ databases">
        <authorList>
            <person name="de Groot N.N."/>
        </authorList>
    </citation>
    <scope>NUCLEOTIDE SEQUENCE [LARGE SCALE GENOMIC DNA]</scope>
    <source>
        <strain evidence="13 14">DSM 17813</strain>
    </source>
</reference>
<comment type="subunit">
    <text evidence="4">Heterotetramer of 2 PyrK and 2 PyrD type B subunits.</text>
</comment>
<comment type="cofactor">
    <cofactor evidence="11">
        <name>FMN</name>
        <dbReference type="ChEBI" id="CHEBI:58210"/>
    </cofactor>
    <text evidence="11">Binds 1 FMN per subunit.</text>
</comment>
<feature type="binding site" evidence="11">
    <location>
        <begin position="86"/>
        <end position="90"/>
    </location>
    <ligand>
        <name>substrate</name>
    </ligand>
</feature>
<dbReference type="STRING" id="392333.SAMN05660860_00854"/>
<gene>
    <name evidence="11" type="primary">pyrD</name>
    <name evidence="13" type="ORF">SAMN05660860_00854</name>
</gene>
<feature type="domain" description="Dihydroorotate dehydrogenase catalytic" evidence="12">
    <location>
        <begin position="22"/>
        <end position="303"/>
    </location>
</feature>
<feature type="binding site" evidence="11">
    <location>
        <position position="62"/>
    </location>
    <ligand>
        <name>substrate</name>
    </ligand>
</feature>
<evidence type="ECO:0000256" key="5">
    <source>
        <dbReference type="ARBA" id="ARBA00022490"/>
    </source>
</evidence>
<dbReference type="NCBIfam" id="NF005574">
    <property type="entry name" value="PRK07259.1"/>
    <property type="match status" value="1"/>
</dbReference>
<evidence type="ECO:0000256" key="6">
    <source>
        <dbReference type="ARBA" id="ARBA00022630"/>
    </source>
</evidence>
<evidence type="ECO:0000313" key="14">
    <source>
        <dbReference type="Proteomes" id="UP000182146"/>
    </source>
</evidence>
<feature type="binding site" evidence="11">
    <location>
        <position position="116"/>
    </location>
    <ligand>
        <name>FMN</name>
        <dbReference type="ChEBI" id="CHEBI:58210"/>
    </ligand>
</feature>
<evidence type="ECO:0000256" key="7">
    <source>
        <dbReference type="ARBA" id="ARBA00022643"/>
    </source>
</evidence>
<dbReference type="GO" id="GO:0044205">
    <property type="term" value="P:'de novo' UMP biosynthetic process"/>
    <property type="evidence" value="ECO:0007669"/>
    <property type="project" value="UniProtKB-UniRule"/>
</dbReference>
<evidence type="ECO:0000259" key="12">
    <source>
        <dbReference type="Pfam" id="PF01180"/>
    </source>
</evidence>
<evidence type="ECO:0000256" key="11">
    <source>
        <dbReference type="HAMAP-Rule" id="MF_00224"/>
    </source>
</evidence>
<evidence type="ECO:0000256" key="10">
    <source>
        <dbReference type="ARBA" id="ARBA00023027"/>
    </source>
</evidence>